<evidence type="ECO:0000313" key="9">
    <source>
        <dbReference type="Proteomes" id="UP001200557"/>
    </source>
</evidence>
<keyword evidence="5 6" id="KW-0472">Membrane</keyword>
<dbReference type="SUPFAM" id="SSF103481">
    <property type="entry name" value="Multidrug resistance efflux transporter EmrE"/>
    <property type="match status" value="2"/>
</dbReference>
<protein>
    <submittedName>
        <fullName evidence="8">DMT family transporter</fullName>
    </submittedName>
</protein>
<dbReference type="PANTHER" id="PTHR22911">
    <property type="entry name" value="ACYL-MALONYL CONDENSING ENZYME-RELATED"/>
    <property type="match status" value="1"/>
</dbReference>
<dbReference type="InterPro" id="IPR037185">
    <property type="entry name" value="EmrE-like"/>
</dbReference>
<keyword evidence="4 6" id="KW-1133">Transmembrane helix</keyword>
<evidence type="ECO:0000256" key="3">
    <source>
        <dbReference type="ARBA" id="ARBA00022692"/>
    </source>
</evidence>
<comment type="caution">
    <text evidence="8">The sequence shown here is derived from an EMBL/GenBank/DDBJ whole genome shotgun (WGS) entry which is preliminary data.</text>
</comment>
<evidence type="ECO:0000256" key="5">
    <source>
        <dbReference type="ARBA" id="ARBA00023136"/>
    </source>
</evidence>
<evidence type="ECO:0000256" key="1">
    <source>
        <dbReference type="ARBA" id="ARBA00004141"/>
    </source>
</evidence>
<feature type="transmembrane region" description="Helical" evidence="6">
    <location>
        <begin position="280"/>
        <end position="297"/>
    </location>
</feature>
<dbReference type="PANTHER" id="PTHR22911:SF6">
    <property type="entry name" value="SOLUTE CARRIER FAMILY 35 MEMBER G1"/>
    <property type="match status" value="1"/>
</dbReference>
<feature type="transmembrane region" description="Helical" evidence="6">
    <location>
        <begin position="102"/>
        <end position="121"/>
    </location>
</feature>
<keyword evidence="3 6" id="KW-0812">Transmembrane</keyword>
<comment type="similarity">
    <text evidence="2">Belongs to the drug/metabolite transporter (DMT) superfamily. 10 TMS drug/metabolite exporter (DME) (TC 2.A.7.3) family.</text>
</comment>
<dbReference type="RefSeq" id="WP_235224255.1">
    <property type="nucleotide sequence ID" value="NZ_JAKGAQ010000001.1"/>
</dbReference>
<feature type="transmembrane region" description="Helical" evidence="6">
    <location>
        <begin position="46"/>
        <end position="64"/>
    </location>
</feature>
<evidence type="ECO:0000256" key="6">
    <source>
        <dbReference type="SAM" id="Phobius"/>
    </source>
</evidence>
<accession>A0ABS9CSD1</accession>
<name>A0ABS9CSD1_9RHOB</name>
<dbReference type="EMBL" id="JAKGAQ010000001">
    <property type="protein sequence ID" value="MCF2870141.1"/>
    <property type="molecule type" value="Genomic_DNA"/>
</dbReference>
<keyword evidence="9" id="KW-1185">Reference proteome</keyword>
<proteinExistence type="inferred from homology"/>
<feature type="transmembrane region" description="Helical" evidence="6">
    <location>
        <begin position="12"/>
        <end position="34"/>
    </location>
</feature>
<evidence type="ECO:0000313" key="8">
    <source>
        <dbReference type="EMBL" id="MCF2870141.1"/>
    </source>
</evidence>
<dbReference type="InterPro" id="IPR000620">
    <property type="entry name" value="EamA_dom"/>
</dbReference>
<feature type="transmembrane region" description="Helical" evidence="6">
    <location>
        <begin position="150"/>
        <end position="172"/>
    </location>
</feature>
<feature type="transmembrane region" description="Helical" evidence="6">
    <location>
        <begin position="255"/>
        <end position="274"/>
    </location>
</feature>
<feature type="domain" description="EamA" evidence="7">
    <location>
        <begin position="12"/>
        <end position="144"/>
    </location>
</feature>
<dbReference type="Gene3D" id="1.10.3730.20">
    <property type="match status" value="1"/>
</dbReference>
<feature type="transmembrane region" description="Helical" evidence="6">
    <location>
        <begin position="76"/>
        <end position="96"/>
    </location>
</feature>
<evidence type="ECO:0000256" key="4">
    <source>
        <dbReference type="ARBA" id="ARBA00022989"/>
    </source>
</evidence>
<comment type="subcellular location">
    <subcellularLocation>
        <location evidence="1">Membrane</location>
        <topology evidence="1">Multi-pass membrane protein</topology>
    </subcellularLocation>
</comment>
<reference evidence="8 9" key="1">
    <citation type="submission" date="2022-01" db="EMBL/GenBank/DDBJ databases">
        <title>Octadecabacter sp. nov., isolated from a marine alga.</title>
        <authorList>
            <person name="Jin M.S."/>
            <person name="Kim H.M."/>
            <person name="Han D.M."/>
            <person name="Jung J.J."/>
            <person name="Jeon C.O."/>
        </authorList>
    </citation>
    <scope>NUCLEOTIDE SEQUENCE [LARGE SCALE GENOMIC DNA]</scope>
    <source>
        <strain evidence="8 9">G9-8</strain>
    </source>
</reference>
<feature type="domain" description="EamA" evidence="7">
    <location>
        <begin position="155"/>
        <end position="292"/>
    </location>
</feature>
<feature type="transmembrane region" description="Helical" evidence="6">
    <location>
        <begin position="184"/>
        <end position="203"/>
    </location>
</feature>
<gene>
    <name evidence="8" type="ORF">L0664_03595</name>
</gene>
<sequence>MTTASNTDRIPLGMALIVGFCIFAPLLDVCAKIAADVIPVGQITAARFIVQTALMLPVCLVMGLSLRMPVALWPMVALRALFLMLSTYFIIAALRFMPLADALAIVFVEPFIILLCGKLMFDEQVGPRRLIASAVGFSGCLLVIQPSFVAFGYVALLPLGTAVTFAAYVLVTRGLRGKLHPVEMQFQTGLAATIMLVPLIWLADGRALTNGAWNTLDPVWPTGIFWAYMFGVGFFATIAHMMMTYALMLAPAATLAPLHYLEIITAAILGYYIFDDIPNGMALWGIVIIMASGLYVVHRERVTARTITRLPGPV</sequence>
<dbReference type="Proteomes" id="UP001200557">
    <property type="component" value="Unassembled WGS sequence"/>
</dbReference>
<feature type="transmembrane region" description="Helical" evidence="6">
    <location>
        <begin position="223"/>
        <end position="243"/>
    </location>
</feature>
<evidence type="ECO:0000259" key="7">
    <source>
        <dbReference type="Pfam" id="PF00892"/>
    </source>
</evidence>
<dbReference type="Pfam" id="PF00892">
    <property type="entry name" value="EamA"/>
    <property type="match status" value="2"/>
</dbReference>
<organism evidence="8 9">
    <name type="scientific">Octadecabacter dasysiphoniae</name>
    <dbReference type="NCBI Taxonomy" id="2909341"/>
    <lineage>
        <taxon>Bacteria</taxon>
        <taxon>Pseudomonadati</taxon>
        <taxon>Pseudomonadota</taxon>
        <taxon>Alphaproteobacteria</taxon>
        <taxon>Rhodobacterales</taxon>
        <taxon>Roseobacteraceae</taxon>
        <taxon>Octadecabacter</taxon>
    </lineage>
</organism>
<evidence type="ECO:0000256" key="2">
    <source>
        <dbReference type="ARBA" id="ARBA00009853"/>
    </source>
</evidence>